<name>A0ABS1JDZ7_9BACL</name>
<feature type="domain" description="Calcineurin-like phosphoesterase" evidence="1">
    <location>
        <begin position="5"/>
        <end position="196"/>
    </location>
</feature>
<dbReference type="SUPFAM" id="SSF56300">
    <property type="entry name" value="Metallo-dependent phosphatases"/>
    <property type="match status" value="1"/>
</dbReference>
<dbReference type="PANTHER" id="PTHR42850">
    <property type="entry name" value="METALLOPHOSPHOESTERASE"/>
    <property type="match status" value="1"/>
</dbReference>
<evidence type="ECO:0000313" key="2">
    <source>
        <dbReference type="EMBL" id="MBL0388469.1"/>
    </source>
</evidence>
<dbReference type="Gene3D" id="3.60.21.10">
    <property type="match status" value="1"/>
</dbReference>
<dbReference type="InterPro" id="IPR004843">
    <property type="entry name" value="Calcineurin-like_PHP"/>
</dbReference>
<dbReference type="EMBL" id="JAEQNB010000006">
    <property type="protein sequence ID" value="MBL0388469.1"/>
    <property type="molecule type" value="Genomic_DNA"/>
</dbReference>
<comment type="caution">
    <text evidence="2">The sequence shown here is derived from an EMBL/GenBank/DDBJ whole genome shotgun (WGS) entry which is preliminary data.</text>
</comment>
<dbReference type="PRINTS" id="PR00114">
    <property type="entry name" value="STPHPHTASE"/>
</dbReference>
<dbReference type="PANTHER" id="PTHR42850:SF4">
    <property type="entry name" value="ZINC-DEPENDENT ENDOPOLYPHOSPHATASE"/>
    <property type="match status" value="1"/>
</dbReference>
<gene>
    <name evidence="2" type="ORF">JJB07_17850</name>
</gene>
<dbReference type="Pfam" id="PF00149">
    <property type="entry name" value="Metallophos"/>
    <property type="match status" value="1"/>
</dbReference>
<evidence type="ECO:0000259" key="1">
    <source>
        <dbReference type="Pfam" id="PF00149"/>
    </source>
</evidence>
<accession>A0ABS1JDZ7</accession>
<dbReference type="CDD" id="cd00144">
    <property type="entry name" value="MPP_PPP_family"/>
    <property type="match status" value="1"/>
</dbReference>
<protein>
    <submittedName>
        <fullName evidence="2">Serine/threonine protein phosphatase</fullName>
    </submittedName>
</protein>
<dbReference type="InterPro" id="IPR050126">
    <property type="entry name" value="Ap4A_hydrolase"/>
</dbReference>
<dbReference type="Proteomes" id="UP000602284">
    <property type="component" value="Unassembled WGS sequence"/>
</dbReference>
<evidence type="ECO:0000313" key="3">
    <source>
        <dbReference type="Proteomes" id="UP000602284"/>
    </source>
</evidence>
<dbReference type="RefSeq" id="WP_201637406.1">
    <property type="nucleotide sequence ID" value="NZ_JAEQNB010000006.1"/>
</dbReference>
<proteinExistence type="predicted"/>
<keyword evidence="3" id="KW-1185">Reference proteome</keyword>
<reference evidence="2 3" key="1">
    <citation type="submission" date="2021-01" db="EMBL/GenBank/DDBJ databases">
        <title>Tumebacillus sp. strain ITR2 16S ribosomal RNA gene Genome sequencing and assembly.</title>
        <authorList>
            <person name="Kang M."/>
        </authorList>
    </citation>
    <scope>NUCLEOTIDE SEQUENCE [LARGE SCALE GENOMIC DNA]</scope>
    <source>
        <strain evidence="2 3">ITR2</strain>
    </source>
</reference>
<organism evidence="2 3">
    <name type="scientific">Tumebacillus amylolyticus</name>
    <dbReference type="NCBI Taxonomy" id="2801339"/>
    <lineage>
        <taxon>Bacteria</taxon>
        <taxon>Bacillati</taxon>
        <taxon>Bacillota</taxon>
        <taxon>Bacilli</taxon>
        <taxon>Bacillales</taxon>
        <taxon>Alicyclobacillaceae</taxon>
        <taxon>Tumebacillus</taxon>
    </lineage>
</organism>
<sequence length="240" mass="27261">MTTSTFKVISDIHGCDEEFVELLRLSNYNPDREKLILLGDYVDRGPDSRGVVERVMGFVREYGAVALGGNHEELFLEWLAAGERSAFYLREVVGGRETIDSYCKPYGVSGYEREARQLIQEKYAEQVEFMDKLLDFHEEEGYIFVHAGIDPKQADWKQTDKSSFRWIRDEFHFTPHQASGVVVFGHTPTTRLHGNESCGDVWFGEKIIGVDGGCVFGNQLNCLEISPDGLKTYVVPRMGM</sequence>
<dbReference type="InterPro" id="IPR006186">
    <property type="entry name" value="Ser/Thr-sp_prot-phosphatase"/>
</dbReference>
<dbReference type="InterPro" id="IPR029052">
    <property type="entry name" value="Metallo-depent_PP-like"/>
</dbReference>